<evidence type="ECO:0000313" key="5">
    <source>
        <dbReference type="EMBL" id="MFK4267320.1"/>
    </source>
</evidence>
<dbReference type="Gene3D" id="1.10.1040.10">
    <property type="entry name" value="N-(1-d-carboxylethyl)-l-norvaline Dehydrogenase, domain 2"/>
    <property type="match status" value="1"/>
</dbReference>
<evidence type="ECO:0000256" key="2">
    <source>
        <dbReference type="ARBA" id="ARBA00023002"/>
    </source>
</evidence>
<dbReference type="PIRSF" id="PIRSF000103">
    <property type="entry name" value="HIBADH"/>
    <property type="match status" value="1"/>
</dbReference>
<dbReference type="Pfam" id="PF03446">
    <property type="entry name" value="NAD_binding_2"/>
    <property type="match status" value="1"/>
</dbReference>
<dbReference type="Proteomes" id="UP001620295">
    <property type="component" value="Unassembled WGS sequence"/>
</dbReference>
<dbReference type="PANTHER" id="PTHR43580">
    <property type="entry name" value="OXIDOREDUCTASE GLYR1-RELATED"/>
    <property type="match status" value="1"/>
</dbReference>
<dbReference type="InterPro" id="IPR013328">
    <property type="entry name" value="6PGD_dom2"/>
</dbReference>
<dbReference type="SUPFAM" id="SSF51735">
    <property type="entry name" value="NAD(P)-binding Rossmann-fold domains"/>
    <property type="match status" value="1"/>
</dbReference>
<comment type="similarity">
    <text evidence="1">Belongs to the HIBADH-related family.</text>
</comment>
<dbReference type="InterPro" id="IPR051265">
    <property type="entry name" value="HIBADH-related_NP60_sf"/>
</dbReference>
<evidence type="ECO:0000256" key="1">
    <source>
        <dbReference type="ARBA" id="ARBA00009080"/>
    </source>
</evidence>
<dbReference type="RefSeq" id="WP_404746827.1">
    <property type="nucleotide sequence ID" value="NZ_JBJDQH010000006.1"/>
</dbReference>
<keyword evidence="6" id="KW-1185">Reference proteome</keyword>
<evidence type="ECO:0000313" key="6">
    <source>
        <dbReference type="Proteomes" id="UP001620295"/>
    </source>
</evidence>
<dbReference type="Pfam" id="PF21761">
    <property type="entry name" value="RedAm-like_C"/>
    <property type="match status" value="1"/>
</dbReference>
<dbReference type="InterPro" id="IPR036291">
    <property type="entry name" value="NAD(P)-bd_dom_sf"/>
</dbReference>
<dbReference type="InterPro" id="IPR048666">
    <property type="entry name" value="RedAm-like_C"/>
</dbReference>
<evidence type="ECO:0000259" key="3">
    <source>
        <dbReference type="Pfam" id="PF03446"/>
    </source>
</evidence>
<dbReference type="InterPro" id="IPR015815">
    <property type="entry name" value="HIBADH-related"/>
</dbReference>
<comment type="caution">
    <text evidence="5">The sequence shown here is derived from an EMBL/GenBank/DDBJ whole genome shotgun (WGS) entry which is preliminary data.</text>
</comment>
<name>A0ABW8LN37_9ACTN</name>
<evidence type="ECO:0000259" key="4">
    <source>
        <dbReference type="Pfam" id="PF21761"/>
    </source>
</evidence>
<dbReference type="EC" id="1.1.-.-" evidence="5"/>
<accession>A0ABW8LN37</accession>
<dbReference type="InterPro" id="IPR006115">
    <property type="entry name" value="6PGDH_NADP-bd"/>
</dbReference>
<sequence length="298" mass="30996">MEQREHPDMSNTPVTVLGLGDMGTALARALLKAGFRTTVWNRTAAKAEALVPEGALHAATVAEAVEASPLVVVCLLDYDSVHGTLAPVAASLAGKAVANLTSGTPRQAREMAAWAADQGADYLDGGIMAVPPMIATPAAFVLYSGSREVFDTHRAALDALARSEYLGEDAALAPLHDIALLSGMYGMFAGILHAYALIRSEDIKAADFAPMLGGWLNAMAGAAAGFAEQIDSGDYAQGVVSNLAMQAAAYDHLLEAAEEQGVSPELLAPLGPLMARRVADGHGHEDLSGLVELLRTRP</sequence>
<dbReference type="EMBL" id="JBJDQH010000006">
    <property type="protein sequence ID" value="MFK4267320.1"/>
    <property type="molecule type" value="Genomic_DNA"/>
</dbReference>
<gene>
    <name evidence="5" type="ORF">ACI2L5_20625</name>
</gene>
<keyword evidence="2 5" id="KW-0560">Oxidoreductase</keyword>
<feature type="domain" description="NADPH-dependent reductive aminase-like C-terminal" evidence="4">
    <location>
        <begin position="169"/>
        <end position="295"/>
    </location>
</feature>
<organism evidence="5 6">
    <name type="scientific">Streptomyces milbemycinicus</name>
    <dbReference type="NCBI Taxonomy" id="476552"/>
    <lineage>
        <taxon>Bacteria</taxon>
        <taxon>Bacillati</taxon>
        <taxon>Actinomycetota</taxon>
        <taxon>Actinomycetes</taxon>
        <taxon>Kitasatosporales</taxon>
        <taxon>Streptomycetaceae</taxon>
        <taxon>Streptomyces</taxon>
    </lineage>
</organism>
<dbReference type="Gene3D" id="3.40.50.720">
    <property type="entry name" value="NAD(P)-binding Rossmann-like Domain"/>
    <property type="match status" value="1"/>
</dbReference>
<reference evidence="5 6" key="1">
    <citation type="submission" date="2024-11" db="EMBL/GenBank/DDBJ databases">
        <title>The Natural Products Discovery Center: Release of the First 8490 Sequenced Strains for Exploring Actinobacteria Biosynthetic Diversity.</title>
        <authorList>
            <person name="Kalkreuter E."/>
            <person name="Kautsar S.A."/>
            <person name="Yang D."/>
            <person name="Bader C.D."/>
            <person name="Teijaro C.N."/>
            <person name="Fluegel L."/>
            <person name="Davis C.M."/>
            <person name="Simpson J.R."/>
            <person name="Lauterbach L."/>
            <person name="Steele A.D."/>
            <person name="Gui C."/>
            <person name="Meng S."/>
            <person name="Li G."/>
            <person name="Viehrig K."/>
            <person name="Ye F."/>
            <person name="Su P."/>
            <person name="Kiefer A.F."/>
            <person name="Nichols A."/>
            <person name="Cepeda A.J."/>
            <person name="Yan W."/>
            <person name="Fan B."/>
            <person name="Jiang Y."/>
            <person name="Adhikari A."/>
            <person name="Zheng C.-J."/>
            <person name="Schuster L."/>
            <person name="Cowan T.M."/>
            <person name="Smanski M.J."/>
            <person name="Chevrette M.G."/>
            <person name="De Carvalho L.P.S."/>
            <person name="Shen B."/>
        </authorList>
    </citation>
    <scope>NUCLEOTIDE SEQUENCE [LARGE SCALE GENOMIC DNA]</scope>
    <source>
        <strain evidence="5 6">NPDC020863</strain>
    </source>
</reference>
<proteinExistence type="inferred from homology"/>
<dbReference type="PANTHER" id="PTHR43580:SF2">
    <property type="entry name" value="CYTOKINE-LIKE NUCLEAR FACTOR N-PAC"/>
    <property type="match status" value="1"/>
</dbReference>
<protein>
    <submittedName>
        <fullName evidence="5">NAD(P)-dependent oxidoreductase</fullName>
        <ecNumber evidence="5">1.1.-.-</ecNumber>
    </submittedName>
</protein>
<feature type="domain" description="6-phosphogluconate dehydrogenase NADP-binding" evidence="3">
    <location>
        <begin position="14"/>
        <end position="162"/>
    </location>
</feature>
<dbReference type="GO" id="GO:0016491">
    <property type="term" value="F:oxidoreductase activity"/>
    <property type="evidence" value="ECO:0007669"/>
    <property type="project" value="UniProtKB-KW"/>
</dbReference>